<gene>
    <name evidence="1" type="ORF">GCM10011529_25120</name>
</gene>
<dbReference type="AlphaFoldDB" id="A0A916ZZ12"/>
<organism evidence="1 2">
    <name type="scientific">Sandarakinorhabdus glacialis</name>
    <dbReference type="NCBI Taxonomy" id="1614636"/>
    <lineage>
        <taxon>Bacteria</taxon>
        <taxon>Pseudomonadati</taxon>
        <taxon>Pseudomonadota</taxon>
        <taxon>Alphaproteobacteria</taxon>
        <taxon>Sphingomonadales</taxon>
        <taxon>Sphingosinicellaceae</taxon>
        <taxon>Sandarakinorhabdus</taxon>
    </lineage>
</organism>
<name>A0A916ZZ12_9SPHN</name>
<dbReference type="EMBL" id="BMJM01000009">
    <property type="protein sequence ID" value="GGE17592.1"/>
    <property type="molecule type" value="Genomic_DNA"/>
</dbReference>
<dbReference type="Proteomes" id="UP000635071">
    <property type="component" value="Unassembled WGS sequence"/>
</dbReference>
<reference evidence="1" key="1">
    <citation type="journal article" date="2014" name="Int. J. Syst. Evol. Microbiol.">
        <title>Complete genome sequence of Corynebacterium casei LMG S-19264T (=DSM 44701T), isolated from a smear-ripened cheese.</title>
        <authorList>
            <consortium name="US DOE Joint Genome Institute (JGI-PGF)"/>
            <person name="Walter F."/>
            <person name="Albersmeier A."/>
            <person name="Kalinowski J."/>
            <person name="Ruckert C."/>
        </authorList>
    </citation>
    <scope>NUCLEOTIDE SEQUENCE</scope>
    <source>
        <strain evidence="1">CGMCC 1.15519</strain>
    </source>
</reference>
<evidence type="ECO:0000313" key="1">
    <source>
        <dbReference type="EMBL" id="GGE17592.1"/>
    </source>
</evidence>
<comment type="caution">
    <text evidence="1">The sequence shown here is derived from an EMBL/GenBank/DDBJ whole genome shotgun (WGS) entry which is preliminary data.</text>
</comment>
<proteinExistence type="predicted"/>
<protein>
    <submittedName>
        <fullName evidence="1">Uncharacterized protein</fullName>
    </submittedName>
</protein>
<evidence type="ECO:0000313" key="2">
    <source>
        <dbReference type="Proteomes" id="UP000635071"/>
    </source>
</evidence>
<reference evidence="1" key="2">
    <citation type="submission" date="2020-09" db="EMBL/GenBank/DDBJ databases">
        <authorList>
            <person name="Sun Q."/>
            <person name="Zhou Y."/>
        </authorList>
    </citation>
    <scope>NUCLEOTIDE SEQUENCE</scope>
    <source>
        <strain evidence="1">CGMCC 1.15519</strain>
    </source>
</reference>
<accession>A0A916ZZ12</accession>
<sequence length="83" mass="7871">MPNTVTSLSRGWLVSPPGAGTGFNVLRAGAGVAAGAGAAAGVSCAALPCSGPATSMTAAKGISISISIVAARIVINSRYGVIA</sequence>
<keyword evidence="2" id="KW-1185">Reference proteome</keyword>